<evidence type="ECO:0000256" key="8">
    <source>
        <dbReference type="ARBA" id="ARBA00022840"/>
    </source>
</evidence>
<dbReference type="GO" id="GO:0005524">
    <property type="term" value="F:ATP binding"/>
    <property type="evidence" value="ECO:0007669"/>
    <property type="project" value="UniProtKB-KW"/>
</dbReference>
<dbReference type="FunFam" id="3.30.300.30:FF:000006">
    <property type="entry name" value="Long-chain-fatty-acid--CoA ligase FadD"/>
    <property type="match status" value="1"/>
</dbReference>
<comment type="pathway">
    <text evidence="3">Lipid metabolism; fatty acid beta-oxidation.</text>
</comment>
<feature type="compositionally biased region" description="Low complexity" evidence="15">
    <location>
        <begin position="84"/>
        <end position="117"/>
    </location>
</feature>
<feature type="region of interest" description="Disordered" evidence="15">
    <location>
        <begin position="1"/>
        <end position="127"/>
    </location>
</feature>
<dbReference type="Gene3D" id="3.40.50.980">
    <property type="match status" value="2"/>
</dbReference>
<comment type="similarity">
    <text evidence="4">Belongs to the ATP-dependent AMP-binding enzyme family.</text>
</comment>
<dbReference type="EC" id="6.2.1.3" evidence="12"/>
<accession>A0A8J6PT28</accession>
<dbReference type="PANTHER" id="PTHR43767:SF8">
    <property type="entry name" value="LONG-CHAIN-FATTY-ACID--COA LIGASE"/>
    <property type="match status" value="1"/>
</dbReference>
<evidence type="ECO:0000256" key="2">
    <source>
        <dbReference type="ARBA" id="ARBA00004170"/>
    </source>
</evidence>
<keyword evidence="5 18" id="KW-0436">Ligase</keyword>
<evidence type="ECO:0000256" key="12">
    <source>
        <dbReference type="ARBA" id="ARBA00026121"/>
    </source>
</evidence>
<evidence type="ECO:0000256" key="14">
    <source>
        <dbReference type="ARBA" id="ARBA00042773"/>
    </source>
</evidence>
<dbReference type="EMBL" id="JACVVX010000001">
    <property type="protein sequence ID" value="MBD0413303.1"/>
    <property type="molecule type" value="Genomic_DNA"/>
</dbReference>
<proteinExistence type="inferred from homology"/>
<evidence type="ECO:0000256" key="5">
    <source>
        <dbReference type="ARBA" id="ARBA00022598"/>
    </source>
</evidence>
<dbReference type="InterPro" id="IPR020845">
    <property type="entry name" value="AMP-binding_CS"/>
</dbReference>
<dbReference type="InterPro" id="IPR025110">
    <property type="entry name" value="AMP-bd_C"/>
</dbReference>
<keyword evidence="6" id="KW-0547">Nucleotide-binding</keyword>
<evidence type="ECO:0000259" key="17">
    <source>
        <dbReference type="Pfam" id="PF13193"/>
    </source>
</evidence>
<reference evidence="18" key="1">
    <citation type="submission" date="2020-09" db="EMBL/GenBank/DDBJ databases">
        <title>Genome seq and assembly of Tianweitania sp.</title>
        <authorList>
            <person name="Chhetri G."/>
        </authorList>
    </citation>
    <scope>NUCLEOTIDE SEQUENCE</scope>
    <source>
        <strain evidence="18">Rool2</strain>
    </source>
</reference>
<keyword evidence="10" id="KW-0443">Lipid metabolism</keyword>
<dbReference type="FunFam" id="3.40.50.12780:FF:000003">
    <property type="entry name" value="Long-chain-fatty-acid--CoA ligase FadD"/>
    <property type="match status" value="1"/>
</dbReference>
<comment type="subcellular location">
    <subcellularLocation>
        <location evidence="2">Membrane</location>
        <topology evidence="2">Peripheral membrane protein</topology>
    </subcellularLocation>
</comment>
<evidence type="ECO:0000256" key="7">
    <source>
        <dbReference type="ARBA" id="ARBA00022832"/>
    </source>
</evidence>
<evidence type="ECO:0000256" key="13">
    <source>
        <dbReference type="ARBA" id="ARBA00039545"/>
    </source>
</evidence>
<comment type="caution">
    <text evidence="18">The sequence shown here is derived from an EMBL/GenBank/DDBJ whole genome shotgun (WGS) entry which is preliminary data.</text>
</comment>
<dbReference type="InterPro" id="IPR050237">
    <property type="entry name" value="ATP-dep_AMP-bd_enzyme"/>
</dbReference>
<dbReference type="SUPFAM" id="SSF56801">
    <property type="entry name" value="Acetyl-CoA synthetase-like"/>
    <property type="match status" value="1"/>
</dbReference>
<protein>
    <recommendedName>
        <fullName evidence="13">Long-chain-fatty-acid--CoA ligase</fullName>
        <ecNumber evidence="12">6.2.1.3</ecNumber>
    </recommendedName>
    <alternativeName>
        <fullName evidence="14">Long-chain acyl-CoA synthetase</fullName>
    </alternativeName>
</protein>
<dbReference type="CDD" id="cd05936">
    <property type="entry name" value="FC-FACS_FadD_like"/>
    <property type="match status" value="1"/>
</dbReference>
<comment type="cofactor">
    <cofactor evidence="1">
        <name>Mg(2+)</name>
        <dbReference type="ChEBI" id="CHEBI:18420"/>
    </cofactor>
</comment>
<keyword evidence="19" id="KW-1185">Reference proteome</keyword>
<keyword evidence="9" id="KW-0460">Magnesium</keyword>
<evidence type="ECO:0000256" key="9">
    <source>
        <dbReference type="ARBA" id="ARBA00022842"/>
    </source>
</evidence>
<dbReference type="Pfam" id="PF00501">
    <property type="entry name" value="AMP-binding"/>
    <property type="match status" value="1"/>
</dbReference>
<evidence type="ECO:0000313" key="18">
    <source>
        <dbReference type="EMBL" id="MBD0413303.1"/>
    </source>
</evidence>
<name>A0A8J6PT28_9HYPH</name>
<sequence length="684" mass="74026">MKATKPKKTAPAAKSKPSAAKTVAEKSKPAAKPSAKTPVRKAEYPSKTAAAPEATLAVGEPEAQTKAARKTSAKTPPELKKTGKAATAKPGKAVKTAAADTKTEPAADMAATSAESAIEPKAKGKPVKPQDKIWLNSYPANMSAEIGPLRHQSIGDLLVAACKRYAGRPAFSSMGKTISFGEVERISFSVGAWLQSKGLAKGARVAIMMPNILQYPVIMMAVLRAGYTVVNVNPLYTQRELQHQLADSGAEAIFILENFATTLQGVIDKTKVKHVVVATMGDMLGLKGMVVNLVVRRVKKMVPKWSLPSHVKFNDVLKAGGSMTLKPVEVQASDIAFLQYTGGTTGVSKGAVLTHSNVLSNVEQLALWIEDAYTVRPKPAHLTFICALPLYHIFALTVNALMGMQQGALNVLIANPRDIPGFVKELKKHSFHIFPGLNTLFNALLNNEDFRKLDFKPLLLSLGGGMAVQKGVAERWKELTGNNITEGYGLSETSPVATANKCSATSFSGTIGLPIPSTEIAIRDDEGNDLPIGEVGEICIRGPQVMAGYWNRDDETAKVMTKDGFFKSGDMGFMDEKGYTKIVDRKKDMILVSGFNVYPNELEEVVAQHPGVLEVAAVGVPDEHSGEVPKLFIVRKDQNLTSEDLMVYCKANLTGYKRPRYIEFRNELPKTNVGKILRRELRDK</sequence>
<dbReference type="Pfam" id="PF13193">
    <property type="entry name" value="AMP-binding_C"/>
    <property type="match status" value="1"/>
</dbReference>
<dbReference type="GO" id="GO:0004467">
    <property type="term" value="F:long-chain fatty acid-CoA ligase activity"/>
    <property type="evidence" value="ECO:0007669"/>
    <property type="project" value="UniProtKB-EC"/>
</dbReference>
<dbReference type="Proteomes" id="UP000643405">
    <property type="component" value="Unassembled WGS sequence"/>
</dbReference>
<evidence type="ECO:0000256" key="4">
    <source>
        <dbReference type="ARBA" id="ARBA00006432"/>
    </source>
</evidence>
<evidence type="ECO:0000256" key="1">
    <source>
        <dbReference type="ARBA" id="ARBA00001946"/>
    </source>
</evidence>
<evidence type="ECO:0000256" key="10">
    <source>
        <dbReference type="ARBA" id="ARBA00023098"/>
    </source>
</evidence>
<evidence type="ECO:0000256" key="11">
    <source>
        <dbReference type="ARBA" id="ARBA00023136"/>
    </source>
</evidence>
<feature type="compositionally biased region" description="Low complexity" evidence="15">
    <location>
        <begin position="9"/>
        <end position="22"/>
    </location>
</feature>
<evidence type="ECO:0000256" key="6">
    <source>
        <dbReference type="ARBA" id="ARBA00022741"/>
    </source>
</evidence>
<dbReference type="PANTHER" id="PTHR43767">
    <property type="entry name" value="LONG-CHAIN-FATTY-ACID--COA LIGASE"/>
    <property type="match status" value="1"/>
</dbReference>
<dbReference type="AlphaFoldDB" id="A0A8J6PT28"/>
<keyword evidence="7" id="KW-0276">Fatty acid metabolism</keyword>
<feature type="domain" description="AMP-binding enzyme C-terminal" evidence="17">
    <location>
        <begin position="601"/>
        <end position="675"/>
    </location>
</feature>
<organism evidence="18 19">
    <name type="scientific">Oryzicola mucosus</name>
    <dbReference type="NCBI Taxonomy" id="2767425"/>
    <lineage>
        <taxon>Bacteria</taxon>
        <taxon>Pseudomonadati</taxon>
        <taxon>Pseudomonadota</taxon>
        <taxon>Alphaproteobacteria</taxon>
        <taxon>Hyphomicrobiales</taxon>
        <taxon>Phyllobacteriaceae</taxon>
        <taxon>Oryzicola</taxon>
    </lineage>
</organism>
<dbReference type="GO" id="GO:0016020">
    <property type="term" value="C:membrane"/>
    <property type="evidence" value="ECO:0007669"/>
    <property type="project" value="UniProtKB-SubCell"/>
</dbReference>
<evidence type="ECO:0000256" key="15">
    <source>
        <dbReference type="SAM" id="MobiDB-lite"/>
    </source>
</evidence>
<dbReference type="Gene3D" id="3.30.300.30">
    <property type="match status" value="1"/>
</dbReference>
<dbReference type="PROSITE" id="PS00455">
    <property type="entry name" value="AMP_BINDING"/>
    <property type="match status" value="1"/>
</dbReference>
<feature type="domain" description="AMP-dependent synthetase/ligase" evidence="16">
    <location>
        <begin position="160"/>
        <end position="550"/>
    </location>
</feature>
<evidence type="ECO:0000256" key="3">
    <source>
        <dbReference type="ARBA" id="ARBA00005005"/>
    </source>
</evidence>
<dbReference type="Gene3D" id="2.30.38.10">
    <property type="entry name" value="Luciferase, Domain 3"/>
    <property type="match status" value="1"/>
</dbReference>
<evidence type="ECO:0000313" key="19">
    <source>
        <dbReference type="Proteomes" id="UP000643405"/>
    </source>
</evidence>
<dbReference type="NCBIfam" id="NF005463">
    <property type="entry name" value="PRK07059.1"/>
    <property type="match status" value="1"/>
</dbReference>
<dbReference type="InterPro" id="IPR000873">
    <property type="entry name" value="AMP-dep_synth/lig_dom"/>
</dbReference>
<keyword evidence="8" id="KW-0067">ATP-binding</keyword>
<evidence type="ECO:0000259" key="16">
    <source>
        <dbReference type="Pfam" id="PF00501"/>
    </source>
</evidence>
<gene>
    <name evidence="18" type="ORF">ICI42_01360</name>
</gene>
<keyword evidence="11" id="KW-0472">Membrane</keyword>
<dbReference type="InterPro" id="IPR045851">
    <property type="entry name" value="AMP-bd_C_sf"/>
</dbReference>